<reference evidence="1" key="1">
    <citation type="submission" date="2021-06" db="EMBL/GenBank/DDBJ databases">
        <authorList>
            <person name="Hodson N. C."/>
            <person name="Mongue J. A."/>
            <person name="Jaron S. K."/>
        </authorList>
    </citation>
    <scope>NUCLEOTIDE SEQUENCE</scope>
</reference>
<feature type="non-terminal residue" evidence="1">
    <location>
        <position position="1"/>
    </location>
</feature>
<keyword evidence="2" id="KW-1185">Reference proteome</keyword>
<comment type="caution">
    <text evidence="1">The sequence shown here is derived from an EMBL/GenBank/DDBJ whole genome shotgun (WGS) entry which is preliminary data.</text>
</comment>
<organism evidence="1 2">
    <name type="scientific">Allacma fusca</name>
    <dbReference type="NCBI Taxonomy" id="39272"/>
    <lineage>
        <taxon>Eukaryota</taxon>
        <taxon>Metazoa</taxon>
        <taxon>Ecdysozoa</taxon>
        <taxon>Arthropoda</taxon>
        <taxon>Hexapoda</taxon>
        <taxon>Collembola</taxon>
        <taxon>Symphypleona</taxon>
        <taxon>Sminthuridae</taxon>
        <taxon>Allacma</taxon>
    </lineage>
</organism>
<sequence>TWVRKFESCDFREKDDEKVWTNQYLVQRPVMGEIFNLVKEIQRRLARMNIAVNENPSLQTA</sequence>
<dbReference type="EMBL" id="CAJVCH010455955">
    <property type="protein sequence ID" value="CAG7819656.1"/>
    <property type="molecule type" value="Genomic_DNA"/>
</dbReference>
<evidence type="ECO:0000313" key="2">
    <source>
        <dbReference type="Proteomes" id="UP000708208"/>
    </source>
</evidence>
<gene>
    <name evidence="1" type="ORF">AFUS01_LOCUS30087</name>
</gene>
<name>A0A8J2P9D4_9HEXA</name>
<accession>A0A8J2P9D4</accession>
<dbReference type="AlphaFoldDB" id="A0A8J2P9D4"/>
<proteinExistence type="predicted"/>
<dbReference type="Proteomes" id="UP000708208">
    <property type="component" value="Unassembled WGS sequence"/>
</dbReference>
<protein>
    <submittedName>
        <fullName evidence="1">Uncharacterized protein</fullName>
    </submittedName>
</protein>
<evidence type="ECO:0000313" key="1">
    <source>
        <dbReference type="EMBL" id="CAG7819656.1"/>
    </source>
</evidence>